<reference evidence="7 8" key="1">
    <citation type="submission" date="2016-10" db="EMBL/GenBank/DDBJ databases">
        <authorList>
            <person name="de Groot N.N."/>
        </authorList>
    </citation>
    <scope>NUCLEOTIDE SEQUENCE [LARGE SCALE GENOMIC DNA]</scope>
    <source>
        <strain evidence="7 8">DSM 43794</strain>
    </source>
</reference>
<evidence type="ECO:0000256" key="3">
    <source>
        <dbReference type="RuleBase" id="RU362132"/>
    </source>
</evidence>
<dbReference type="GO" id="GO:0000287">
    <property type="term" value="F:magnesium ion binding"/>
    <property type="evidence" value="ECO:0007669"/>
    <property type="project" value="InterPro"/>
</dbReference>
<dbReference type="STRING" id="35622.SAMN04489764_2594"/>
<dbReference type="InterPro" id="IPR029061">
    <property type="entry name" value="THDP-binding"/>
</dbReference>
<sequence length="649" mass="68703">MTIGDTTAPDRTDRAERVGRVRLTASQALVRWMRAQRTELLDGTRAPLFAGVFAIFGHGNVLGLGTALHEVREELPVWRGQNEQGMALAAVAYARAMDRRQVMAVTSSIGPGALNMVTAAGVAHANRLPVLLLPGDTFAGRGPDPVLQQVEHFGDPTTSVNDAFRAVARYFDRITRPEQLITTLPQVARVLTDPADAGPVVLALPQDVQAEEYDFPTAMFAERTHRVPRPRPDAAEVAQAAAILRAARRPLLVAGGGVRYSGAGERLLRFAEEHGVPVVETPAGRTLVPHDHPLHAGPLGIIGSSSANAVAGEADVVLAVGTRLQDFTTASWTVFASGVRMVAVNVARFDAVKHAAHAVVGDARETLDELDAALAGWRADPGWSARAATERARWDAHIDRLRAGAAPDGSLTYAQVVGVVNDASGPDDYVLTASGGMPGELHGGWRTGAAATPGAVSGATMDLEYGFSCMGYETAGPWGAAIARARTHPRGLVTALLGDGSYLMLNSELFSAAFAGHPFVAVVCDNDGYAVIQRLQTGQGAPGYNNMFDECAGAGKVRVDFAAHARAMGCAAEEVPPEGGVEGLRAAYARARETALRTGRPAVVVCRTHPSSWTEAGAWWEVGVPPSLRGHADYREAKPRQLRWLDPDA</sequence>
<keyword evidence="2 3" id="KW-0786">Thiamine pyrophosphate</keyword>
<dbReference type="CDD" id="cd07035">
    <property type="entry name" value="TPP_PYR_POX_like"/>
    <property type="match status" value="1"/>
</dbReference>
<dbReference type="GO" id="GO:0019310">
    <property type="term" value="P:inositol catabolic process"/>
    <property type="evidence" value="ECO:0007669"/>
    <property type="project" value="InterPro"/>
</dbReference>
<dbReference type="InterPro" id="IPR012001">
    <property type="entry name" value="Thiamin_PyroP_enz_TPP-bd_dom"/>
</dbReference>
<proteinExistence type="inferred from homology"/>
<accession>A0A1H1ET04</accession>
<evidence type="ECO:0000256" key="2">
    <source>
        <dbReference type="ARBA" id="ARBA00023052"/>
    </source>
</evidence>
<gene>
    <name evidence="7" type="ORF">SAMN04489764_2594</name>
</gene>
<dbReference type="GO" id="GO:0030976">
    <property type="term" value="F:thiamine pyrophosphate binding"/>
    <property type="evidence" value="ECO:0007669"/>
    <property type="project" value="InterPro"/>
</dbReference>
<dbReference type="GO" id="GO:0050660">
    <property type="term" value="F:flavin adenine dinucleotide binding"/>
    <property type="evidence" value="ECO:0007669"/>
    <property type="project" value="TreeGrafter"/>
</dbReference>
<dbReference type="InterPro" id="IPR012000">
    <property type="entry name" value="Thiamin_PyroP_enz_cen_dom"/>
</dbReference>
<dbReference type="OrthoDB" id="4959782at2"/>
<dbReference type="InterPro" id="IPR029035">
    <property type="entry name" value="DHS-like_NAD/FAD-binding_dom"/>
</dbReference>
<dbReference type="AlphaFoldDB" id="A0A1H1ET04"/>
<dbReference type="SUPFAM" id="SSF52518">
    <property type="entry name" value="Thiamin diphosphate-binding fold (THDP-binding)"/>
    <property type="match status" value="2"/>
</dbReference>
<dbReference type="InterPro" id="IPR011766">
    <property type="entry name" value="TPP_enzyme_TPP-bd"/>
</dbReference>
<dbReference type="RefSeq" id="WP_093259257.1">
    <property type="nucleotide sequence ID" value="NZ_FNKK01000002.1"/>
</dbReference>
<dbReference type="InterPro" id="IPR030817">
    <property type="entry name" value="Myo_inos_IolD"/>
</dbReference>
<feature type="domain" description="Thiamine pyrophosphate enzyme N-terminal TPP-binding" evidence="6">
    <location>
        <begin position="63"/>
        <end position="139"/>
    </location>
</feature>
<keyword evidence="8" id="KW-1185">Reference proteome</keyword>
<evidence type="ECO:0000313" key="7">
    <source>
        <dbReference type="EMBL" id="SDQ91246.1"/>
    </source>
</evidence>
<dbReference type="GO" id="GO:0005948">
    <property type="term" value="C:acetolactate synthase complex"/>
    <property type="evidence" value="ECO:0007669"/>
    <property type="project" value="TreeGrafter"/>
</dbReference>
<dbReference type="NCBIfam" id="TIGR04377">
    <property type="entry name" value="myo_inos_iolD"/>
    <property type="match status" value="1"/>
</dbReference>
<keyword evidence="7" id="KW-0378">Hydrolase</keyword>
<evidence type="ECO:0000259" key="6">
    <source>
        <dbReference type="Pfam" id="PF02776"/>
    </source>
</evidence>
<dbReference type="Pfam" id="PF02776">
    <property type="entry name" value="TPP_enzyme_N"/>
    <property type="match status" value="1"/>
</dbReference>
<dbReference type="GO" id="GO:0009097">
    <property type="term" value="P:isoleucine biosynthetic process"/>
    <property type="evidence" value="ECO:0007669"/>
    <property type="project" value="TreeGrafter"/>
</dbReference>
<organism evidence="7 8">
    <name type="scientific">Thermostaphylospora chromogena</name>
    <dbReference type="NCBI Taxonomy" id="35622"/>
    <lineage>
        <taxon>Bacteria</taxon>
        <taxon>Bacillati</taxon>
        <taxon>Actinomycetota</taxon>
        <taxon>Actinomycetes</taxon>
        <taxon>Streptosporangiales</taxon>
        <taxon>Thermomonosporaceae</taxon>
        <taxon>Thermostaphylospora</taxon>
    </lineage>
</organism>
<dbReference type="InterPro" id="IPR045229">
    <property type="entry name" value="TPP_enz"/>
</dbReference>
<dbReference type="GO" id="GO:0009099">
    <property type="term" value="P:L-valine biosynthetic process"/>
    <property type="evidence" value="ECO:0007669"/>
    <property type="project" value="TreeGrafter"/>
</dbReference>
<dbReference type="GO" id="GO:0003984">
    <property type="term" value="F:acetolactate synthase activity"/>
    <property type="evidence" value="ECO:0007669"/>
    <property type="project" value="TreeGrafter"/>
</dbReference>
<dbReference type="SUPFAM" id="SSF52467">
    <property type="entry name" value="DHS-like NAD/FAD-binding domain"/>
    <property type="match status" value="1"/>
</dbReference>
<evidence type="ECO:0000256" key="1">
    <source>
        <dbReference type="ARBA" id="ARBA00007812"/>
    </source>
</evidence>
<dbReference type="GO" id="GO:0016823">
    <property type="term" value="F:hydrolase activity, acting on acid carbon-carbon bonds, in ketonic substances"/>
    <property type="evidence" value="ECO:0007669"/>
    <property type="project" value="InterPro"/>
</dbReference>
<dbReference type="EMBL" id="FNKK01000002">
    <property type="protein sequence ID" value="SDQ91246.1"/>
    <property type="molecule type" value="Genomic_DNA"/>
</dbReference>
<dbReference type="Proteomes" id="UP000217103">
    <property type="component" value="Unassembled WGS sequence"/>
</dbReference>
<feature type="domain" description="Thiamine pyrophosphate enzyme central" evidence="4">
    <location>
        <begin position="237"/>
        <end position="370"/>
    </location>
</feature>
<evidence type="ECO:0000259" key="5">
    <source>
        <dbReference type="Pfam" id="PF02775"/>
    </source>
</evidence>
<comment type="similarity">
    <text evidence="1 3">Belongs to the TPP enzyme family.</text>
</comment>
<dbReference type="Gene3D" id="3.40.50.1220">
    <property type="entry name" value="TPP-binding domain"/>
    <property type="match status" value="1"/>
</dbReference>
<dbReference type="PANTHER" id="PTHR18968">
    <property type="entry name" value="THIAMINE PYROPHOSPHATE ENZYMES"/>
    <property type="match status" value="1"/>
</dbReference>
<evidence type="ECO:0000313" key="8">
    <source>
        <dbReference type="Proteomes" id="UP000217103"/>
    </source>
</evidence>
<dbReference type="Pfam" id="PF00205">
    <property type="entry name" value="TPP_enzyme_M"/>
    <property type="match status" value="1"/>
</dbReference>
<dbReference type="Gene3D" id="3.40.50.970">
    <property type="match status" value="2"/>
</dbReference>
<evidence type="ECO:0000259" key="4">
    <source>
        <dbReference type="Pfam" id="PF00205"/>
    </source>
</evidence>
<name>A0A1H1ET04_9ACTN</name>
<feature type="domain" description="Thiamine pyrophosphate enzyme TPP-binding" evidence="5">
    <location>
        <begin position="462"/>
        <end position="605"/>
    </location>
</feature>
<dbReference type="PANTHER" id="PTHR18968:SF9">
    <property type="entry name" value="3D-(3,5_4)-TRIHYDROXYCYCLOHEXANE-1,2-DIONE HYDROLASE"/>
    <property type="match status" value="1"/>
</dbReference>
<dbReference type="Pfam" id="PF02775">
    <property type="entry name" value="TPP_enzyme_C"/>
    <property type="match status" value="1"/>
</dbReference>
<protein>
    <submittedName>
        <fullName evidence="7">3D-(3,5/4)-trihydroxycyclohexane-1,2-dione hydrolase</fullName>
    </submittedName>
</protein>